<accession>A0A5D0G399</accession>
<dbReference type="RefSeq" id="WP_148456612.1">
    <property type="nucleotide sequence ID" value="NZ_VSFC01000052.1"/>
</dbReference>
<dbReference type="Proteomes" id="UP000324550">
    <property type="component" value="Unassembled WGS sequence"/>
</dbReference>
<organism evidence="1 2">
    <name type="scientific">Formosa maritima</name>
    <dbReference type="NCBI Taxonomy" id="2592046"/>
    <lineage>
        <taxon>Bacteria</taxon>
        <taxon>Pseudomonadati</taxon>
        <taxon>Bacteroidota</taxon>
        <taxon>Flavobacteriia</taxon>
        <taxon>Flavobacteriales</taxon>
        <taxon>Flavobacteriaceae</taxon>
        <taxon>Formosa</taxon>
    </lineage>
</organism>
<dbReference type="OrthoDB" id="1438319at2"/>
<proteinExistence type="predicted"/>
<keyword evidence="2" id="KW-1185">Reference proteome</keyword>
<evidence type="ECO:0000313" key="2">
    <source>
        <dbReference type="Proteomes" id="UP000324550"/>
    </source>
</evidence>
<evidence type="ECO:0000313" key="1">
    <source>
        <dbReference type="EMBL" id="TYA53308.1"/>
    </source>
</evidence>
<gene>
    <name evidence="1" type="ORF">FVF61_11725</name>
</gene>
<sequence>MKLFLFLVFSICVLNTGFSQKINSSLTGGEGFSFVTRPVSTADGWPGEVHQKKIVNDYEGSIHLFDTWETTAMIVTNSGKELRINNLNFNLKDQRFETRILGDSLFIFNNDKIKYVQAQETSFIKLKNPKSNNVEFFETLLNLEHITLYKHAGLDIRNGILNPLTQQQLPDVYSTSFSYFYTKNNSNLLEIKLKKKDILKAFSNKKNEIIIHAKENDLWYDTEEGLIKILTYYNSL</sequence>
<protein>
    <submittedName>
        <fullName evidence="1">Uncharacterized protein</fullName>
    </submittedName>
</protein>
<reference evidence="1 2" key="1">
    <citation type="submission" date="2019-08" db="EMBL/GenBank/DDBJ databases">
        <title>Formosa sediminis sp. nov., isolated from marine sediment.</title>
        <authorList>
            <person name="Cao W.R."/>
        </authorList>
    </citation>
    <scope>NUCLEOTIDE SEQUENCE [LARGE SCALE GENOMIC DNA]</scope>
    <source>
        <strain evidence="1 2">1494</strain>
    </source>
</reference>
<name>A0A5D0G399_9FLAO</name>
<dbReference type="AlphaFoldDB" id="A0A5D0G399"/>
<comment type="caution">
    <text evidence="1">The sequence shown here is derived from an EMBL/GenBank/DDBJ whole genome shotgun (WGS) entry which is preliminary data.</text>
</comment>
<dbReference type="EMBL" id="VSFC01000052">
    <property type="protein sequence ID" value="TYA53308.1"/>
    <property type="molecule type" value="Genomic_DNA"/>
</dbReference>